<proteinExistence type="predicted"/>
<name>A0ABX7F5X1_9HYPH</name>
<protein>
    <submittedName>
        <fullName evidence="2">Pilus assembly protein</fullName>
    </submittedName>
</protein>
<reference evidence="2 3" key="1">
    <citation type="submission" date="2018-09" db="EMBL/GenBank/DDBJ databases">
        <title>Rhizobium sp. MAE2-X.</title>
        <authorList>
            <person name="Lee Y."/>
            <person name="Jeon C.O."/>
        </authorList>
    </citation>
    <scope>NUCLEOTIDE SEQUENCE [LARGE SCALE GENOMIC DNA]</scope>
    <source>
        <strain evidence="2 3">MAE2-X</strain>
        <plasmid evidence="2 3">p3</plasmid>
    </source>
</reference>
<organism evidence="2 3">
    <name type="scientific">Rhizobium rosettiformans</name>
    <dbReference type="NCBI Taxonomy" id="1368430"/>
    <lineage>
        <taxon>Bacteria</taxon>
        <taxon>Pseudomonadati</taxon>
        <taxon>Pseudomonadota</taxon>
        <taxon>Alphaproteobacteria</taxon>
        <taxon>Hyphomicrobiales</taxon>
        <taxon>Rhizobiaceae</taxon>
        <taxon>Rhizobium/Agrobacterium group</taxon>
        <taxon>Rhizobium</taxon>
    </lineage>
</organism>
<feature type="transmembrane region" description="Helical" evidence="1">
    <location>
        <begin position="12"/>
        <end position="34"/>
    </location>
</feature>
<dbReference type="Proteomes" id="UP000596351">
    <property type="component" value="Plasmid p3"/>
</dbReference>
<gene>
    <name evidence="2" type="ORF">D4A92_24685</name>
</gene>
<evidence type="ECO:0000313" key="2">
    <source>
        <dbReference type="EMBL" id="QRF54726.1"/>
    </source>
</evidence>
<keyword evidence="1" id="KW-1133">Transmembrane helix</keyword>
<keyword evidence="1" id="KW-0812">Transmembrane</keyword>
<sequence length="170" mass="18825">MKRLWHDKSGTAGIEFALLIPVLILLFIGSITLFDLYRQYWRQVQSTHIVSDLISRETTVDEKYLTKIYDIYSGLLNGGAAAQAIRISSIASNGKSVSAAWSVTKGDGKTLPKQDLTKVEFPTMTKTETVILVETIGTNAAFSAYLGFAEMTFLQHAFARPRFVSAIVKN</sequence>
<geneLocation type="plasmid" evidence="2 3">
    <name>p3</name>
</geneLocation>
<evidence type="ECO:0000313" key="3">
    <source>
        <dbReference type="Proteomes" id="UP000596351"/>
    </source>
</evidence>
<keyword evidence="2" id="KW-0614">Plasmid</keyword>
<accession>A0ABX7F5X1</accession>
<keyword evidence="3" id="KW-1185">Reference proteome</keyword>
<dbReference type="EMBL" id="CP032408">
    <property type="protein sequence ID" value="QRF54726.1"/>
    <property type="molecule type" value="Genomic_DNA"/>
</dbReference>
<dbReference type="RefSeq" id="WP_203021217.1">
    <property type="nucleotide sequence ID" value="NZ_CP032408.1"/>
</dbReference>
<evidence type="ECO:0000256" key="1">
    <source>
        <dbReference type="SAM" id="Phobius"/>
    </source>
</evidence>
<keyword evidence="1" id="KW-0472">Membrane</keyword>